<keyword evidence="4" id="KW-0547">Nucleotide-binding</keyword>
<dbReference type="SMART" id="SM00382">
    <property type="entry name" value="AAA"/>
    <property type="match status" value="1"/>
</dbReference>
<comment type="caution">
    <text evidence="7">The sequence shown here is derived from an EMBL/GenBank/DDBJ whole genome shotgun (WGS) entry which is preliminary data.</text>
</comment>
<keyword evidence="5 7" id="KW-0067">ATP-binding</keyword>
<dbReference type="OrthoDB" id="9802264at2"/>
<evidence type="ECO:0000313" key="7">
    <source>
        <dbReference type="EMBL" id="RKF22255.1"/>
    </source>
</evidence>
<proteinExistence type="inferred from homology"/>
<dbReference type="GO" id="GO:0016887">
    <property type="term" value="F:ATP hydrolysis activity"/>
    <property type="evidence" value="ECO:0007669"/>
    <property type="project" value="InterPro"/>
</dbReference>
<dbReference type="SUPFAM" id="SSF52540">
    <property type="entry name" value="P-loop containing nucleoside triphosphate hydrolases"/>
    <property type="match status" value="1"/>
</dbReference>
<dbReference type="PANTHER" id="PTHR43166:SF15">
    <property type="entry name" value="HISTIDINE TRANSPORT ATP-BINDING PROTEIN HISP"/>
    <property type="match status" value="1"/>
</dbReference>
<dbReference type="InterPro" id="IPR030679">
    <property type="entry name" value="ABC_ATPase_HisP-typ"/>
</dbReference>
<accession>A0A420ENE2</accession>
<dbReference type="InterPro" id="IPR003593">
    <property type="entry name" value="AAA+_ATPase"/>
</dbReference>
<dbReference type="InterPro" id="IPR003439">
    <property type="entry name" value="ABC_transporter-like_ATP-bd"/>
</dbReference>
<evidence type="ECO:0000256" key="5">
    <source>
        <dbReference type="ARBA" id="ARBA00022840"/>
    </source>
</evidence>
<comment type="similarity">
    <text evidence="2">Belongs to the ABC transporter superfamily.</text>
</comment>
<feature type="domain" description="ABC transporter" evidence="6">
    <location>
        <begin position="2"/>
        <end position="239"/>
    </location>
</feature>
<dbReference type="PROSITE" id="PS00211">
    <property type="entry name" value="ABC_TRANSPORTER_1"/>
    <property type="match status" value="1"/>
</dbReference>
<dbReference type="PANTHER" id="PTHR43166">
    <property type="entry name" value="AMINO ACID IMPORT ATP-BINDING PROTEIN"/>
    <property type="match status" value="1"/>
</dbReference>
<dbReference type="EMBL" id="RAQO01000001">
    <property type="protein sequence ID" value="RKF22255.1"/>
    <property type="molecule type" value="Genomic_DNA"/>
</dbReference>
<dbReference type="GO" id="GO:0005886">
    <property type="term" value="C:plasma membrane"/>
    <property type="evidence" value="ECO:0007669"/>
    <property type="project" value="UniProtKB-SubCell"/>
</dbReference>
<name>A0A420ENE2_9ALTE</name>
<evidence type="ECO:0000256" key="3">
    <source>
        <dbReference type="ARBA" id="ARBA00022448"/>
    </source>
</evidence>
<keyword evidence="8" id="KW-1185">Reference proteome</keyword>
<dbReference type="Pfam" id="PF00005">
    <property type="entry name" value="ABC_tran"/>
    <property type="match status" value="1"/>
</dbReference>
<reference evidence="7 8" key="1">
    <citation type="submission" date="2018-09" db="EMBL/GenBank/DDBJ databases">
        <authorList>
            <person name="Wang Z."/>
        </authorList>
    </citation>
    <scope>NUCLEOTIDE SEQUENCE [LARGE SCALE GENOMIC DNA]</scope>
    <source>
        <strain evidence="7 8">ALS 81</strain>
    </source>
</reference>
<dbReference type="InterPro" id="IPR050086">
    <property type="entry name" value="MetN_ABC_transporter-like"/>
</dbReference>
<evidence type="ECO:0000256" key="4">
    <source>
        <dbReference type="ARBA" id="ARBA00022741"/>
    </source>
</evidence>
<protein>
    <submittedName>
        <fullName evidence="7">Amino acid ABC transporter ATP-binding protein</fullName>
    </submittedName>
</protein>
<keyword evidence="3" id="KW-0813">Transport</keyword>
<dbReference type="GO" id="GO:0015424">
    <property type="term" value="F:ABC-type amino acid transporter activity"/>
    <property type="evidence" value="ECO:0007669"/>
    <property type="project" value="InterPro"/>
</dbReference>
<dbReference type="RefSeq" id="WP_120353057.1">
    <property type="nucleotide sequence ID" value="NZ_RAQO01000001.1"/>
</dbReference>
<evidence type="ECO:0000256" key="2">
    <source>
        <dbReference type="ARBA" id="ARBA00005417"/>
    </source>
</evidence>
<sequence length="248" mass="27599">MIKISNLSKAFDGTKVLDNIDIEIKKGEIVAIIGPSGTGKSTLLRCLNFLETPDTGDFTVGELKINVQTIKAAQITQLRKQFAFVFQNYALFANLNARDNIAEALQTVYKQDKQGAHSKAMQILKDIGLENKALSFPSQLSGGQQQRIGIGRAMAYPSQAILFDEPTSALDPQWVDEVLGLIKKLANQQQTMLIVTHEMEFARDVADRIIFMSEGRIVEQGSPEQLFTNPKDPRTQQFLARATKNQTR</sequence>
<evidence type="ECO:0000313" key="8">
    <source>
        <dbReference type="Proteomes" id="UP000286482"/>
    </source>
</evidence>
<dbReference type="PIRSF" id="PIRSF039085">
    <property type="entry name" value="ABC_ATPase_HisP"/>
    <property type="match status" value="1"/>
</dbReference>
<comment type="subcellular location">
    <subcellularLocation>
        <location evidence="1">Cell inner membrane</location>
        <topology evidence="1">Peripheral membrane protein</topology>
    </subcellularLocation>
</comment>
<organism evidence="7 8">
    <name type="scientific">Alginatibacterium sediminis</name>
    <dbReference type="NCBI Taxonomy" id="2164068"/>
    <lineage>
        <taxon>Bacteria</taxon>
        <taxon>Pseudomonadati</taxon>
        <taxon>Pseudomonadota</taxon>
        <taxon>Gammaproteobacteria</taxon>
        <taxon>Alteromonadales</taxon>
        <taxon>Alteromonadaceae</taxon>
        <taxon>Alginatibacterium</taxon>
    </lineage>
</organism>
<dbReference type="Proteomes" id="UP000286482">
    <property type="component" value="Unassembled WGS sequence"/>
</dbReference>
<evidence type="ECO:0000259" key="6">
    <source>
        <dbReference type="PROSITE" id="PS50893"/>
    </source>
</evidence>
<dbReference type="AlphaFoldDB" id="A0A420ENE2"/>
<dbReference type="InterPro" id="IPR017871">
    <property type="entry name" value="ABC_transporter-like_CS"/>
</dbReference>
<evidence type="ECO:0000256" key="1">
    <source>
        <dbReference type="ARBA" id="ARBA00004417"/>
    </source>
</evidence>
<gene>
    <name evidence="7" type="ORF">DBZ36_01000</name>
</gene>
<dbReference type="GO" id="GO:0005524">
    <property type="term" value="F:ATP binding"/>
    <property type="evidence" value="ECO:0007669"/>
    <property type="project" value="UniProtKB-KW"/>
</dbReference>
<dbReference type="Gene3D" id="3.40.50.300">
    <property type="entry name" value="P-loop containing nucleotide triphosphate hydrolases"/>
    <property type="match status" value="1"/>
</dbReference>
<dbReference type="PROSITE" id="PS50893">
    <property type="entry name" value="ABC_TRANSPORTER_2"/>
    <property type="match status" value="1"/>
</dbReference>
<dbReference type="InterPro" id="IPR027417">
    <property type="entry name" value="P-loop_NTPase"/>
</dbReference>